<accession>A0A914Y682</accession>
<protein>
    <submittedName>
        <fullName evidence="3">Uncharacterized protein</fullName>
    </submittedName>
</protein>
<feature type="compositionally biased region" description="Low complexity" evidence="1">
    <location>
        <begin position="20"/>
        <end position="37"/>
    </location>
</feature>
<reference evidence="3" key="1">
    <citation type="submission" date="2022-11" db="UniProtKB">
        <authorList>
            <consortium name="WormBaseParasite"/>
        </authorList>
    </citation>
    <scope>IDENTIFICATION</scope>
</reference>
<evidence type="ECO:0000256" key="1">
    <source>
        <dbReference type="SAM" id="MobiDB-lite"/>
    </source>
</evidence>
<proteinExistence type="predicted"/>
<keyword evidence="2" id="KW-1185">Reference proteome</keyword>
<feature type="region of interest" description="Disordered" evidence="1">
    <location>
        <begin position="14"/>
        <end position="93"/>
    </location>
</feature>
<name>A0A914Y682_9BILA</name>
<sequence length="93" mass="9927">MHFFGIYLVAAEDTDLKSLPTNKNDPKPTNNNNNKEPAAPPPAPEEVKPQSAMIQAGNDNKFISKGNGVFVDKDGNPISQLAQPPQKDDAAVG</sequence>
<dbReference type="Proteomes" id="UP000887577">
    <property type="component" value="Unplaced"/>
</dbReference>
<organism evidence="2 3">
    <name type="scientific">Panagrolaimus superbus</name>
    <dbReference type="NCBI Taxonomy" id="310955"/>
    <lineage>
        <taxon>Eukaryota</taxon>
        <taxon>Metazoa</taxon>
        <taxon>Ecdysozoa</taxon>
        <taxon>Nematoda</taxon>
        <taxon>Chromadorea</taxon>
        <taxon>Rhabditida</taxon>
        <taxon>Tylenchina</taxon>
        <taxon>Panagrolaimomorpha</taxon>
        <taxon>Panagrolaimoidea</taxon>
        <taxon>Panagrolaimidae</taxon>
        <taxon>Panagrolaimus</taxon>
    </lineage>
</organism>
<dbReference type="AlphaFoldDB" id="A0A914Y682"/>
<evidence type="ECO:0000313" key="2">
    <source>
        <dbReference type="Proteomes" id="UP000887577"/>
    </source>
</evidence>
<dbReference type="WBParaSite" id="PSU_v2.g13161.t1">
    <property type="protein sequence ID" value="PSU_v2.g13161.t1"/>
    <property type="gene ID" value="PSU_v2.g13161"/>
</dbReference>
<evidence type="ECO:0000313" key="3">
    <source>
        <dbReference type="WBParaSite" id="PSU_v2.g13161.t1"/>
    </source>
</evidence>